<dbReference type="Gene3D" id="1.20.1070.10">
    <property type="entry name" value="Rhodopsin 7-helix transmembrane proteins"/>
    <property type="match status" value="1"/>
</dbReference>
<evidence type="ECO:0000256" key="3">
    <source>
        <dbReference type="ARBA" id="ARBA00022989"/>
    </source>
</evidence>
<dbReference type="InterPro" id="IPR050332">
    <property type="entry name" value="GPCR_2"/>
</dbReference>
<keyword evidence="2 5" id="KW-0812">Transmembrane</keyword>
<sequence>MKELACKIMLSVNLYAIVASISWMFIEGHYIHGKLTNNFLDHKTPLESYYVIGWIMPLGLIGVYATMMGKNDSEKCWKDYSERLELWVLLAPILLALLPCNKVYSGLVPIAWTPQSHVCVRT</sequence>
<dbReference type="EMBL" id="CAXLJM020000001">
    <property type="protein sequence ID" value="CAL8068534.1"/>
    <property type="molecule type" value="Genomic_DNA"/>
</dbReference>
<dbReference type="InterPro" id="IPR000832">
    <property type="entry name" value="GPCR_2_secretin-like"/>
</dbReference>
<gene>
    <name evidence="7" type="ORF">ODALV1_LOCUS317</name>
</gene>
<accession>A0ABP1PLI1</accession>
<feature type="transmembrane region" description="Helical" evidence="5">
    <location>
        <begin position="48"/>
        <end position="65"/>
    </location>
</feature>
<protein>
    <recommendedName>
        <fullName evidence="6">G-protein coupled receptors family 2 profile 2 domain-containing protein</fullName>
    </recommendedName>
</protein>
<evidence type="ECO:0000256" key="4">
    <source>
        <dbReference type="ARBA" id="ARBA00023136"/>
    </source>
</evidence>
<feature type="transmembrane region" description="Helical" evidence="5">
    <location>
        <begin position="86"/>
        <end position="104"/>
    </location>
</feature>
<keyword evidence="4 5" id="KW-0472">Membrane</keyword>
<dbReference type="PRINTS" id="PR00249">
    <property type="entry name" value="GPCRSECRETIN"/>
</dbReference>
<reference evidence="7 8" key="1">
    <citation type="submission" date="2024-08" db="EMBL/GenBank/DDBJ databases">
        <authorList>
            <person name="Cucini C."/>
            <person name="Frati F."/>
        </authorList>
    </citation>
    <scope>NUCLEOTIDE SEQUENCE [LARGE SCALE GENOMIC DNA]</scope>
</reference>
<evidence type="ECO:0000256" key="1">
    <source>
        <dbReference type="ARBA" id="ARBA00004141"/>
    </source>
</evidence>
<dbReference type="InterPro" id="IPR017981">
    <property type="entry name" value="GPCR_2-like_7TM"/>
</dbReference>
<feature type="domain" description="G-protein coupled receptors family 2 profile 2" evidence="6">
    <location>
        <begin position="1"/>
        <end position="98"/>
    </location>
</feature>
<name>A0ABP1PLI1_9HEXA</name>
<evidence type="ECO:0000313" key="8">
    <source>
        <dbReference type="Proteomes" id="UP001642540"/>
    </source>
</evidence>
<organism evidence="7 8">
    <name type="scientific">Orchesella dallaii</name>
    <dbReference type="NCBI Taxonomy" id="48710"/>
    <lineage>
        <taxon>Eukaryota</taxon>
        <taxon>Metazoa</taxon>
        <taxon>Ecdysozoa</taxon>
        <taxon>Arthropoda</taxon>
        <taxon>Hexapoda</taxon>
        <taxon>Collembola</taxon>
        <taxon>Entomobryomorpha</taxon>
        <taxon>Entomobryoidea</taxon>
        <taxon>Orchesellidae</taxon>
        <taxon>Orchesellinae</taxon>
        <taxon>Orchesella</taxon>
    </lineage>
</organism>
<evidence type="ECO:0000313" key="7">
    <source>
        <dbReference type="EMBL" id="CAL8068534.1"/>
    </source>
</evidence>
<dbReference type="Proteomes" id="UP001642540">
    <property type="component" value="Unassembled WGS sequence"/>
</dbReference>
<evidence type="ECO:0000256" key="2">
    <source>
        <dbReference type="ARBA" id="ARBA00022692"/>
    </source>
</evidence>
<keyword evidence="8" id="KW-1185">Reference proteome</keyword>
<dbReference type="Pfam" id="PF00002">
    <property type="entry name" value="7tm_2"/>
    <property type="match status" value="1"/>
</dbReference>
<proteinExistence type="predicted"/>
<evidence type="ECO:0000256" key="5">
    <source>
        <dbReference type="SAM" id="Phobius"/>
    </source>
</evidence>
<feature type="transmembrane region" description="Helical" evidence="5">
    <location>
        <begin position="12"/>
        <end position="32"/>
    </location>
</feature>
<dbReference type="PROSITE" id="PS50261">
    <property type="entry name" value="G_PROTEIN_RECEP_F2_4"/>
    <property type="match status" value="1"/>
</dbReference>
<comment type="caution">
    <text evidence="7">The sequence shown here is derived from an EMBL/GenBank/DDBJ whole genome shotgun (WGS) entry which is preliminary data.</text>
</comment>
<evidence type="ECO:0000259" key="6">
    <source>
        <dbReference type="PROSITE" id="PS50261"/>
    </source>
</evidence>
<comment type="subcellular location">
    <subcellularLocation>
        <location evidence="1">Membrane</location>
        <topology evidence="1">Multi-pass membrane protein</topology>
    </subcellularLocation>
</comment>
<keyword evidence="3 5" id="KW-1133">Transmembrane helix</keyword>
<dbReference type="PANTHER" id="PTHR45620">
    <property type="entry name" value="PDF RECEPTOR-LIKE PROTEIN-RELATED"/>
    <property type="match status" value="1"/>
</dbReference>